<feature type="signal peptide" evidence="2">
    <location>
        <begin position="1"/>
        <end position="20"/>
    </location>
</feature>
<evidence type="ECO:0000313" key="4">
    <source>
        <dbReference type="Proteomes" id="UP001194696"/>
    </source>
</evidence>
<feature type="non-terminal residue" evidence="3">
    <location>
        <position position="120"/>
    </location>
</feature>
<sequence length="120" mass="12482">MKILSLLVATTLVIASLVEGLPQPILDAENDWVTDVEAPADFKLYARAAKPSTTAVDVPTPTWSFTSVPTALRSAVTSKPPKASTTQPTAVTSKPPKASTTQPTAVTSKPPKASTTQPIA</sequence>
<reference evidence="3 4" key="1">
    <citation type="journal article" date="2020" name="Fungal Divers.">
        <title>Resolving the Mortierellaceae phylogeny through synthesis of multi-gene phylogenetics and phylogenomics.</title>
        <authorList>
            <person name="Vandepol N."/>
            <person name="Liber J."/>
            <person name="Desiro A."/>
            <person name="Na H."/>
            <person name="Kennedy M."/>
            <person name="Barry K."/>
            <person name="Grigoriev I.V."/>
            <person name="Miller A.N."/>
            <person name="O'Donnell K."/>
            <person name="Stajich J.E."/>
            <person name="Bonito G."/>
        </authorList>
    </citation>
    <scope>NUCLEOTIDE SEQUENCE [LARGE SCALE GENOMIC DNA]</scope>
    <source>
        <strain evidence="3 4">AD045</strain>
    </source>
</reference>
<dbReference type="EMBL" id="JAAAIM010000380">
    <property type="protein sequence ID" value="KAG0288893.1"/>
    <property type="molecule type" value="Genomic_DNA"/>
</dbReference>
<gene>
    <name evidence="3" type="ORF">BGZ96_007414</name>
</gene>
<proteinExistence type="predicted"/>
<name>A0ABQ7K1H5_9FUNG</name>
<dbReference type="Proteomes" id="UP001194696">
    <property type="component" value="Unassembled WGS sequence"/>
</dbReference>
<evidence type="ECO:0000313" key="3">
    <source>
        <dbReference type="EMBL" id="KAG0288893.1"/>
    </source>
</evidence>
<organism evidence="3 4">
    <name type="scientific">Linnemannia gamsii</name>
    <dbReference type="NCBI Taxonomy" id="64522"/>
    <lineage>
        <taxon>Eukaryota</taxon>
        <taxon>Fungi</taxon>
        <taxon>Fungi incertae sedis</taxon>
        <taxon>Mucoromycota</taxon>
        <taxon>Mortierellomycotina</taxon>
        <taxon>Mortierellomycetes</taxon>
        <taxon>Mortierellales</taxon>
        <taxon>Mortierellaceae</taxon>
        <taxon>Linnemannia</taxon>
    </lineage>
</organism>
<feature type="region of interest" description="Disordered" evidence="1">
    <location>
        <begin position="73"/>
        <end position="120"/>
    </location>
</feature>
<feature type="compositionally biased region" description="Polar residues" evidence="1">
    <location>
        <begin position="83"/>
        <end position="120"/>
    </location>
</feature>
<comment type="caution">
    <text evidence="3">The sequence shown here is derived from an EMBL/GenBank/DDBJ whole genome shotgun (WGS) entry which is preliminary data.</text>
</comment>
<accession>A0ABQ7K1H5</accession>
<evidence type="ECO:0000256" key="2">
    <source>
        <dbReference type="SAM" id="SignalP"/>
    </source>
</evidence>
<protein>
    <submittedName>
        <fullName evidence="3">Uncharacterized protein</fullName>
    </submittedName>
</protein>
<feature type="chain" id="PRO_5046777597" evidence="2">
    <location>
        <begin position="21"/>
        <end position="120"/>
    </location>
</feature>
<keyword evidence="4" id="KW-1185">Reference proteome</keyword>
<evidence type="ECO:0000256" key="1">
    <source>
        <dbReference type="SAM" id="MobiDB-lite"/>
    </source>
</evidence>
<keyword evidence="2" id="KW-0732">Signal</keyword>